<protein>
    <submittedName>
        <fullName evidence="2">Uncharacterized protein</fullName>
    </submittedName>
</protein>
<accession>A0A4Z2HU45</accession>
<dbReference type="AlphaFoldDB" id="A0A4Z2HU45"/>
<evidence type="ECO:0000313" key="3">
    <source>
        <dbReference type="Proteomes" id="UP000314294"/>
    </source>
</evidence>
<feature type="compositionally biased region" description="Basic residues" evidence="1">
    <location>
        <begin position="1"/>
        <end position="10"/>
    </location>
</feature>
<dbReference type="EMBL" id="SRLO01000179">
    <property type="protein sequence ID" value="TNN69170.1"/>
    <property type="molecule type" value="Genomic_DNA"/>
</dbReference>
<reference evidence="2 3" key="1">
    <citation type="submission" date="2019-03" db="EMBL/GenBank/DDBJ databases">
        <title>First draft genome of Liparis tanakae, snailfish: a comprehensive survey of snailfish specific genes.</title>
        <authorList>
            <person name="Kim W."/>
            <person name="Song I."/>
            <person name="Jeong J.-H."/>
            <person name="Kim D."/>
            <person name="Kim S."/>
            <person name="Ryu S."/>
            <person name="Song J.Y."/>
            <person name="Lee S.K."/>
        </authorList>
    </citation>
    <scope>NUCLEOTIDE SEQUENCE [LARGE SCALE GENOMIC DNA]</scope>
    <source>
        <tissue evidence="2">Muscle</tissue>
    </source>
</reference>
<gene>
    <name evidence="2" type="ORF">EYF80_020637</name>
</gene>
<name>A0A4Z2HU45_9TELE</name>
<keyword evidence="3" id="KW-1185">Reference proteome</keyword>
<sequence>MENAPKKQKKTMSDEAKKRKREADRARDRTRPCVPSQQLSVEEGTCRAADEIADTGVPVLPNLEPPSAFDWRGLSKHGPCRMGSEC</sequence>
<evidence type="ECO:0000256" key="1">
    <source>
        <dbReference type="SAM" id="MobiDB-lite"/>
    </source>
</evidence>
<dbReference type="Proteomes" id="UP000314294">
    <property type="component" value="Unassembled WGS sequence"/>
</dbReference>
<feature type="compositionally biased region" description="Basic and acidic residues" evidence="1">
    <location>
        <begin position="11"/>
        <end position="31"/>
    </location>
</feature>
<evidence type="ECO:0000313" key="2">
    <source>
        <dbReference type="EMBL" id="TNN69170.1"/>
    </source>
</evidence>
<organism evidence="2 3">
    <name type="scientific">Liparis tanakae</name>
    <name type="common">Tanaka's snailfish</name>
    <dbReference type="NCBI Taxonomy" id="230148"/>
    <lineage>
        <taxon>Eukaryota</taxon>
        <taxon>Metazoa</taxon>
        <taxon>Chordata</taxon>
        <taxon>Craniata</taxon>
        <taxon>Vertebrata</taxon>
        <taxon>Euteleostomi</taxon>
        <taxon>Actinopterygii</taxon>
        <taxon>Neopterygii</taxon>
        <taxon>Teleostei</taxon>
        <taxon>Neoteleostei</taxon>
        <taxon>Acanthomorphata</taxon>
        <taxon>Eupercaria</taxon>
        <taxon>Perciformes</taxon>
        <taxon>Cottioidei</taxon>
        <taxon>Cottales</taxon>
        <taxon>Liparidae</taxon>
        <taxon>Liparis</taxon>
    </lineage>
</organism>
<comment type="caution">
    <text evidence="2">The sequence shown here is derived from an EMBL/GenBank/DDBJ whole genome shotgun (WGS) entry which is preliminary data.</text>
</comment>
<proteinExistence type="predicted"/>
<feature type="region of interest" description="Disordered" evidence="1">
    <location>
        <begin position="1"/>
        <end position="42"/>
    </location>
</feature>